<dbReference type="InterPro" id="IPR039708">
    <property type="entry name" value="MT1774/Rv1733c-like"/>
</dbReference>
<organism evidence="2 3">
    <name type="scientific">Nocardia otitidiscaviarum</name>
    <dbReference type="NCBI Taxonomy" id="1823"/>
    <lineage>
        <taxon>Bacteria</taxon>
        <taxon>Bacillati</taxon>
        <taxon>Actinomycetota</taxon>
        <taxon>Actinomycetes</taxon>
        <taxon>Mycobacteriales</taxon>
        <taxon>Nocardiaceae</taxon>
        <taxon>Nocardia</taxon>
    </lineage>
</organism>
<accession>A0A379JIR5</accession>
<keyword evidence="1" id="KW-1133">Transmembrane helix</keyword>
<gene>
    <name evidence="2" type="ORF">NCTC1934_05743</name>
</gene>
<sequence length="190" mass="20727">MSGYPPLSVRLWRMRPWNANPLMPASLRFETVALATLLALSLLVVPIAGAVGTEAYSRTSDRILADNAGRTLVTATITDDPTHQKSERRFQATVSWREEGREHTLTAPVPFNTGRGDEVPVWIGTDGAPVDPPRRTGDAVLDGIGAGIVVLFSVWSTAGLLIWAGRAAIDHRRDTAWAAAWQQLNHPTRQ</sequence>
<keyword evidence="1" id="KW-0472">Membrane</keyword>
<keyword evidence="3" id="KW-1185">Reference proteome</keyword>
<reference evidence="2 3" key="1">
    <citation type="submission" date="2018-06" db="EMBL/GenBank/DDBJ databases">
        <authorList>
            <consortium name="Pathogen Informatics"/>
            <person name="Doyle S."/>
        </authorList>
    </citation>
    <scope>NUCLEOTIDE SEQUENCE [LARGE SCALE GENOMIC DNA]</scope>
    <source>
        <strain evidence="2 3">NCTC1934</strain>
    </source>
</reference>
<evidence type="ECO:0000256" key="1">
    <source>
        <dbReference type="SAM" id="Phobius"/>
    </source>
</evidence>
<evidence type="ECO:0000313" key="3">
    <source>
        <dbReference type="Proteomes" id="UP000255467"/>
    </source>
</evidence>
<evidence type="ECO:0000313" key="2">
    <source>
        <dbReference type="EMBL" id="SUD48408.1"/>
    </source>
</evidence>
<keyword evidence="1" id="KW-0812">Transmembrane</keyword>
<name>A0A379JIR5_9NOCA</name>
<dbReference type="AlphaFoldDB" id="A0A379JIR5"/>
<protein>
    <submittedName>
        <fullName evidence="2">Uncharacterized protein</fullName>
    </submittedName>
</protein>
<dbReference type="Proteomes" id="UP000255467">
    <property type="component" value="Unassembled WGS sequence"/>
</dbReference>
<proteinExistence type="predicted"/>
<dbReference type="PANTHER" id="PTHR42305:SF1">
    <property type="entry name" value="MEMBRANE PROTEIN RV1733C-RELATED"/>
    <property type="match status" value="1"/>
</dbReference>
<dbReference type="EMBL" id="UGRY01000004">
    <property type="protein sequence ID" value="SUD48408.1"/>
    <property type="molecule type" value="Genomic_DNA"/>
</dbReference>
<feature type="transmembrane region" description="Helical" evidence="1">
    <location>
        <begin position="144"/>
        <end position="164"/>
    </location>
</feature>
<dbReference type="OrthoDB" id="4562520at2"/>
<dbReference type="PANTHER" id="PTHR42305">
    <property type="entry name" value="MEMBRANE PROTEIN RV1733C-RELATED"/>
    <property type="match status" value="1"/>
</dbReference>